<evidence type="ECO:0000313" key="2">
    <source>
        <dbReference type="EMBL" id="HJG30562.1"/>
    </source>
</evidence>
<feature type="domain" description="DUF5714" evidence="1">
    <location>
        <begin position="9"/>
        <end position="183"/>
    </location>
</feature>
<protein>
    <submittedName>
        <fullName evidence="2">DUF5714 domain-containing protein</fullName>
    </submittedName>
</protein>
<accession>A0A921IR80</accession>
<dbReference type="EMBL" id="DYVF01000029">
    <property type="protein sequence ID" value="HJG30562.1"/>
    <property type="molecule type" value="Genomic_DNA"/>
</dbReference>
<evidence type="ECO:0000259" key="1">
    <source>
        <dbReference type="Pfam" id="PF18978"/>
    </source>
</evidence>
<name>A0A921IR80_9ACTN</name>
<evidence type="ECO:0000313" key="3">
    <source>
        <dbReference type="Proteomes" id="UP000746751"/>
    </source>
</evidence>
<sequence length="184" mass="19303">MEHNGASWVKEICLRSTSTCPADLLEELMAAPECPAFGPVHHYLTGAALLACAKRAGADGNLEAQLDELEERSSGVPGGACARWGVCGAAASCGMALAIARENAPLKEAGWSETQLMVADLLEKIARAGAPRCCKRDSRIAVREATPWFSRALGVELDLPARHPACTVSSSNTVCIGSSCPYFG</sequence>
<comment type="caution">
    <text evidence="2">The sequence shown here is derived from an EMBL/GenBank/DDBJ whole genome shotgun (WGS) entry which is preliminary data.</text>
</comment>
<reference evidence="2" key="1">
    <citation type="journal article" date="2021" name="PeerJ">
        <title>Extensive microbial diversity within the chicken gut microbiome revealed by metagenomics and culture.</title>
        <authorList>
            <person name="Gilroy R."/>
            <person name="Ravi A."/>
            <person name="Getino M."/>
            <person name="Pursley I."/>
            <person name="Horton D.L."/>
            <person name="Alikhan N.F."/>
            <person name="Baker D."/>
            <person name="Gharbi K."/>
            <person name="Hall N."/>
            <person name="Watson M."/>
            <person name="Adriaenssens E.M."/>
            <person name="Foster-Nyarko E."/>
            <person name="Jarju S."/>
            <person name="Secka A."/>
            <person name="Antonio M."/>
            <person name="Oren A."/>
            <person name="Chaudhuri R.R."/>
            <person name="La Ragione R."/>
            <person name="Hildebrand F."/>
            <person name="Pallen M.J."/>
        </authorList>
    </citation>
    <scope>NUCLEOTIDE SEQUENCE</scope>
    <source>
        <strain evidence="2">ChiGjej2B2-7701</strain>
    </source>
</reference>
<gene>
    <name evidence="2" type="ORF">K8U80_04100</name>
</gene>
<dbReference type="AlphaFoldDB" id="A0A921IR80"/>
<dbReference type="InterPro" id="IPR043768">
    <property type="entry name" value="DUF5714"/>
</dbReference>
<dbReference type="Proteomes" id="UP000746751">
    <property type="component" value="Unassembled WGS sequence"/>
</dbReference>
<dbReference type="Pfam" id="PF18978">
    <property type="entry name" value="DUF5714"/>
    <property type="match status" value="1"/>
</dbReference>
<organism evidence="2 3">
    <name type="scientific">Collinsella ihumii</name>
    <dbReference type="NCBI Taxonomy" id="1720204"/>
    <lineage>
        <taxon>Bacteria</taxon>
        <taxon>Bacillati</taxon>
        <taxon>Actinomycetota</taxon>
        <taxon>Coriobacteriia</taxon>
        <taxon>Coriobacteriales</taxon>
        <taxon>Coriobacteriaceae</taxon>
        <taxon>Collinsella</taxon>
    </lineage>
</organism>
<proteinExistence type="predicted"/>
<reference evidence="2" key="2">
    <citation type="submission" date="2021-09" db="EMBL/GenBank/DDBJ databases">
        <authorList>
            <person name="Gilroy R."/>
        </authorList>
    </citation>
    <scope>NUCLEOTIDE SEQUENCE</scope>
    <source>
        <strain evidence="2">ChiGjej2B2-7701</strain>
    </source>
</reference>